<feature type="compositionally biased region" description="Polar residues" evidence="1">
    <location>
        <begin position="69"/>
        <end position="80"/>
    </location>
</feature>
<feature type="region of interest" description="Disordered" evidence="1">
    <location>
        <begin position="46"/>
        <end position="173"/>
    </location>
</feature>
<dbReference type="AlphaFoldDB" id="A0A0D7B799"/>
<protein>
    <submittedName>
        <fullName evidence="3">Uncharacterized protein</fullName>
    </submittedName>
</protein>
<evidence type="ECO:0000256" key="1">
    <source>
        <dbReference type="SAM" id="MobiDB-lite"/>
    </source>
</evidence>
<feature type="signal peptide" evidence="2">
    <location>
        <begin position="1"/>
        <end position="16"/>
    </location>
</feature>
<feature type="chain" id="PRO_5002317034" evidence="2">
    <location>
        <begin position="17"/>
        <end position="334"/>
    </location>
</feature>
<organism evidence="3 4">
    <name type="scientific">Cylindrobasidium torrendii FP15055 ss-10</name>
    <dbReference type="NCBI Taxonomy" id="1314674"/>
    <lineage>
        <taxon>Eukaryota</taxon>
        <taxon>Fungi</taxon>
        <taxon>Dikarya</taxon>
        <taxon>Basidiomycota</taxon>
        <taxon>Agaricomycotina</taxon>
        <taxon>Agaricomycetes</taxon>
        <taxon>Agaricomycetidae</taxon>
        <taxon>Agaricales</taxon>
        <taxon>Marasmiineae</taxon>
        <taxon>Physalacriaceae</taxon>
        <taxon>Cylindrobasidium</taxon>
    </lineage>
</organism>
<evidence type="ECO:0000313" key="4">
    <source>
        <dbReference type="Proteomes" id="UP000054007"/>
    </source>
</evidence>
<feature type="compositionally biased region" description="Polar residues" evidence="1">
    <location>
        <begin position="115"/>
        <end position="135"/>
    </location>
</feature>
<dbReference type="Proteomes" id="UP000054007">
    <property type="component" value="Unassembled WGS sequence"/>
</dbReference>
<evidence type="ECO:0000313" key="3">
    <source>
        <dbReference type="EMBL" id="KIY66352.1"/>
    </source>
</evidence>
<accession>A0A0D7B799</accession>
<feature type="compositionally biased region" description="Polar residues" evidence="1">
    <location>
        <begin position="87"/>
        <end position="96"/>
    </location>
</feature>
<proteinExistence type="predicted"/>
<keyword evidence="2" id="KW-0732">Signal</keyword>
<evidence type="ECO:0000256" key="2">
    <source>
        <dbReference type="SAM" id="SignalP"/>
    </source>
</evidence>
<gene>
    <name evidence="3" type="ORF">CYLTODRAFT_411899</name>
</gene>
<keyword evidence="4" id="KW-1185">Reference proteome</keyword>
<sequence length="334" mass="35333">MQFLLAILLGIQLAAAAPFSDHSAAPLAPASAPMAARYALPLPAQGAQPQGLTKRQRDSVKAALRRGATGTNTARSNKPSSYPHHGISNTGSQQTGYGAGTHANDNYGQTGYEPTHSNGNYGTTSGSHATENYGTGKTYKKSGQAGSPPPNYTSEFAPYSDTPDDDASSPTVSRRTFHNADFSSAGPQPVPEPADDVLRVGTSRGKGIKLNMFITTALKVGVNIPELSESKNPKTRALAMVCRAELSPCKWKTSPALHTLEAMLCMSKQPGAEPEFRQCASKQQRSCDYGIDLRTMKSGMWFAGAVPRLLPDIKGGIKQARTFLSTGSSNSAPM</sequence>
<name>A0A0D7B799_9AGAR</name>
<reference evidence="3 4" key="1">
    <citation type="journal article" date="2015" name="Fungal Genet. Biol.">
        <title>Evolution of novel wood decay mechanisms in Agaricales revealed by the genome sequences of Fistulina hepatica and Cylindrobasidium torrendii.</title>
        <authorList>
            <person name="Floudas D."/>
            <person name="Held B.W."/>
            <person name="Riley R."/>
            <person name="Nagy L.G."/>
            <person name="Koehler G."/>
            <person name="Ransdell A.S."/>
            <person name="Younus H."/>
            <person name="Chow J."/>
            <person name="Chiniquy J."/>
            <person name="Lipzen A."/>
            <person name="Tritt A."/>
            <person name="Sun H."/>
            <person name="Haridas S."/>
            <person name="LaButti K."/>
            <person name="Ohm R.A."/>
            <person name="Kues U."/>
            <person name="Blanchette R.A."/>
            <person name="Grigoriev I.V."/>
            <person name="Minto R.E."/>
            <person name="Hibbett D.S."/>
        </authorList>
    </citation>
    <scope>NUCLEOTIDE SEQUENCE [LARGE SCALE GENOMIC DNA]</scope>
    <source>
        <strain evidence="3 4">FP15055 ss-10</strain>
    </source>
</reference>
<dbReference type="EMBL" id="KN880557">
    <property type="protein sequence ID" value="KIY66352.1"/>
    <property type="molecule type" value="Genomic_DNA"/>
</dbReference>